<dbReference type="Gene3D" id="3.40.50.300">
    <property type="entry name" value="P-loop containing nucleotide triphosphate hydrolases"/>
    <property type="match status" value="2"/>
</dbReference>
<dbReference type="EMBL" id="JAENHM010000001">
    <property type="protein sequence ID" value="MBK1835839.1"/>
    <property type="molecule type" value="Genomic_DNA"/>
</dbReference>
<dbReference type="RefSeq" id="WP_200190056.1">
    <property type="nucleotide sequence ID" value="NZ_JAENHM010000001.1"/>
</dbReference>
<dbReference type="Pfam" id="PF01656">
    <property type="entry name" value="CbiA"/>
    <property type="match status" value="1"/>
</dbReference>
<dbReference type="InterPro" id="IPR002586">
    <property type="entry name" value="CobQ/CobB/MinD/ParA_Nub-bd_dom"/>
</dbReference>
<dbReference type="InterPro" id="IPR027417">
    <property type="entry name" value="P-loop_NTPase"/>
</dbReference>
<accession>A0ABS1EXG8</accession>
<dbReference type="NCBIfam" id="NF047398">
    <property type="entry name" value="AAA_KGGVGR"/>
    <property type="match status" value="1"/>
</dbReference>
<name>A0ABS1EXG8_9PROT</name>
<dbReference type="Proteomes" id="UP000652760">
    <property type="component" value="Unassembled WGS sequence"/>
</dbReference>
<organism evidence="2 3">
    <name type="scientific">Azospirillum endophyticum</name>
    <dbReference type="NCBI Taxonomy" id="2800326"/>
    <lineage>
        <taxon>Bacteria</taxon>
        <taxon>Pseudomonadati</taxon>
        <taxon>Pseudomonadota</taxon>
        <taxon>Alphaproteobacteria</taxon>
        <taxon>Rhodospirillales</taxon>
        <taxon>Azospirillaceae</taxon>
        <taxon>Azospirillum</taxon>
    </lineage>
</organism>
<evidence type="ECO:0000313" key="2">
    <source>
        <dbReference type="EMBL" id="MBK1835839.1"/>
    </source>
</evidence>
<dbReference type="PANTHER" id="PTHR13696:SF52">
    <property type="entry name" value="PARA FAMILY PROTEIN CT_582"/>
    <property type="match status" value="1"/>
</dbReference>
<keyword evidence="3" id="KW-1185">Reference proteome</keyword>
<comment type="caution">
    <text evidence="2">The sequence shown here is derived from an EMBL/GenBank/DDBJ whole genome shotgun (WGS) entry which is preliminary data.</text>
</comment>
<dbReference type="CDD" id="cd02042">
    <property type="entry name" value="ParAB_family"/>
    <property type="match status" value="1"/>
</dbReference>
<feature type="domain" description="CobQ/CobB/MinD/ParA nucleotide binding" evidence="1">
    <location>
        <begin position="136"/>
        <end position="341"/>
    </location>
</feature>
<dbReference type="SUPFAM" id="SSF52540">
    <property type="entry name" value="P-loop containing nucleoside triphosphate hydrolases"/>
    <property type="match status" value="1"/>
</dbReference>
<sequence>MISEIYCYTWVDILDRLRSKQANDTAPNCLISAEPLPTRIILSVTFGADIGEINEWLGELFGPRFDPQRNIINLDKPINGNDRLIAVDIEQLDSGEEVDRVIKLRPSVLRGRSVVYHPTYELPAVRELSDVPPILTFHSSKGGMGRTTITLALAFALAKQGRRVLLVDSDFEAPGISALLNVTLPVPKVSFADLIALAHTDPHPSAENTVELVSERLVDQVFHSIFILPCTRDLAPPLVTPDALTVSTRRSAFFMGELLGAVAKRVGADVVLVDLRAGMSELVASLFLDPRLQHVLVTTLNGQAIDGTLHLLESLRDVAKKWTDSTGERLKNIPYVIVNQKPTDSSMIEEGDNALKSLEEKLYAKFQEIGQISTELTNEGSEENPFLDRSLAPIVIDRLSSISILPSDLEKVQERLMASDLPSKVLDAFLIDLPPTPTATVSIIQSSHGNVGLERKRAMLAEFAKESVYAENASQSRIFATRSLNKLVSSFRSELPNVVVLGDKGSGKTYTFTSVVKSKTWQNFARQVIPDFDGQVDAEIVPILVPDELHVDRKRAITEWLEEMATRDGAGSPIDHSSLGDAVGHFKAGDDALKSGAWRNFWLELIARRCGYEAKEEVSGIARLREALKNRQRRIVVVFDGLETLFQRFNSDQVEQVALESLLRQVPDWLAQTPDRSIGFVAFVREDLAKSALLMNFGQFQARYEPFALRWNWNEAAALALWIAQQAEAIPEVVAPIDLIGMDEETRAEALMPLWGWKLGSNDSKEARTLEWVMSSLSNFRTVLQARDLVRFIYISAEKSNVHDRFSEDRILTPKAIRDAIEPCSEERVKETGEENAYLEGIFRKISGMPHNLRELPWSSRDAVQRLEEPELSALLEFGIFFRREDEYFVPEIYRSGLRLYYGGGARRKVVTLMRRARAQ</sequence>
<protein>
    <submittedName>
        <fullName evidence="2">ParA family protein</fullName>
    </submittedName>
</protein>
<proteinExistence type="predicted"/>
<reference evidence="3" key="1">
    <citation type="submission" date="2021-01" db="EMBL/GenBank/DDBJ databases">
        <title>Genome public.</title>
        <authorList>
            <person name="Liu C."/>
            <person name="Sun Q."/>
        </authorList>
    </citation>
    <scope>NUCLEOTIDE SEQUENCE [LARGE SCALE GENOMIC DNA]</scope>
    <source>
        <strain evidence="3">YIM B02556</strain>
    </source>
</reference>
<evidence type="ECO:0000259" key="1">
    <source>
        <dbReference type="Pfam" id="PF01656"/>
    </source>
</evidence>
<dbReference type="InterPro" id="IPR050678">
    <property type="entry name" value="DNA_Partitioning_ATPase"/>
</dbReference>
<evidence type="ECO:0000313" key="3">
    <source>
        <dbReference type="Proteomes" id="UP000652760"/>
    </source>
</evidence>
<dbReference type="PANTHER" id="PTHR13696">
    <property type="entry name" value="P-LOOP CONTAINING NUCLEOSIDE TRIPHOSPHATE HYDROLASE"/>
    <property type="match status" value="1"/>
</dbReference>
<gene>
    <name evidence="2" type="ORF">JHL17_00290</name>
</gene>